<dbReference type="GO" id="GO:0016020">
    <property type="term" value="C:membrane"/>
    <property type="evidence" value="ECO:0007669"/>
    <property type="project" value="UniProtKB-SubCell"/>
</dbReference>
<dbReference type="InterPro" id="IPR051533">
    <property type="entry name" value="WaaL-like"/>
</dbReference>
<dbReference type="PANTHER" id="PTHR37422">
    <property type="entry name" value="TEICHURONIC ACID BIOSYNTHESIS PROTEIN TUAE"/>
    <property type="match status" value="1"/>
</dbReference>
<dbReference type="InterPro" id="IPR007016">
    <property type="entry name" value="O-antigen_ligase-rel_domated"/>
</dbReference>
<evidence type="ECO:0000256" key="3">
    <source>
        <dbReference type="ARBA" id="ARBA00022989"/>
    </source>
</evidence>
<feature type="transmembrane region" description="Helical" evidence="5">
    <location>
        <begin position="120"/>
        <end position="139"/>
    </location>
</feature>
<feature type="transmembrane region" description="Helical" evidence="5">
    <location>
        <begin position="145"/>
        <end position="165"/>
    </location>
</feature>
<feature type="transmembrane region" description="Helical" evidence="5">
    <location>
        <begin position="201"/>
        <end position="217"/>
    </location>
</feature>
<accession>A0A1H0PY81</accession>
<proteinExistence type="predicted"/>
<evidence type="ECO:0000259" key="6">
    <source>
        <dbReference type="Pfam" id="PF04932"/>
    </source>
</evidence>
<feature type="transmembrane region" description="Helical" evidence="5">
    <location>
        <begin position="16"/>
        <end position="46"/>
    </location>
</feature>
<keyword evidence="8" id="KW-1185">Reference proteome</keyword>
<keyword evidence="7" id="KW-0436">Ligase</keyword>
<dbReference type="EMBL" id="FNJI01000010">
    <property type="protein sequence ID" value="SDP10082.1"/>
    <property type="molecule type" value="Genomic_DNA"/>
</dbReference>
<dbReference type="AlphaFoldDB" id="A0A1H0PY81"/>
<feature type="transmembrane region" description="Helical" evidence="5">
    <location>
        <begin position="58"/>
        <end position="77"/>
    </location>
</feature>
<dbReference type="RefSeq" id="WP_092221994.1">
    <property type="nucleotide sequence ID" value="NZ_FNJI01000010.1"/>
</dbReference>
<feature type="transmembrane region" description="Helical" evidence="5">
    <location>
        <begin position="97"/>
        <end position="113"/>
    </location>
</feature>
<dbReference type="Proteomes" id="UP000199073">
    <property type="component" value="Unassembled WGS sequence"/>
</dbReference>
<keyword evidence="3 5" id="KW-1133">Transmembrane helix</keyword>
<dbReference type="STRING" id="91360.SAMN05660330_01813"/>
<name>A0A1H0PY81_9BACT</name>
<reference evidence="7 8" key="1">
    <citation type="submission" date="2016-10" db="EMBL/GenBank/DDBJ databases">
        <authorList>
            <person name="de Groot N.N."/>
        </authorList>
    </citation>
    <scope>NUCLEOTIDE SEQUENCE [LARGE SCALE GENOMIC DNA]</scope>
    <source>
        <strain evidence="7 8">DSM 12130</strain>
    </source>
</reference>
<dbReference type="OrthoDB" id="5430339at2"/>
<dbReference type="PANTHER" id="PTHR37422:SF13">
    <property type="entry name" value="LIPOPOLYSACCHARIDE BIOSYNTHESIS PROTEIN PA4999-RELATED"/>
    <property type="match status" value="1"/>
</dbReference>
<evidence type="ECO:0000256" key="4">
    <source>
        <dbReference type="ARBA" id="ARBA00023136"/>
    </source>
</evidence>
<feature type="transmembrane region" description="Helical" evidence="5">
    <location>
        <begin position="317"/>
        <end position="341"/>
    </location>
</feature>
<protein>
    <submittedName>
        <fullName evidence="7">O-antigen ligase</fullName>
    </submittedName>
</protein>
<dbReference type="Pfam" id="PF04932">
    <property type="entry name" value="Wzy_C"/>
    <property type="match status" value="1"/>
</dbReference>
<feature type="transmembrane region" description="Helical" evidence="5">
    <location>
        <begin position="353"/>
        <end position="372"/>
    </location>
</feature>
<comment type="subcellular location">
    <subcellularLocation>
        <location evidence="1">Membrane</location>
        <topology evidence="1">Multi-pass membrane protein</topology>
    </subcellularLocation>
</comment>
<gene>
    <name evidence="7" type="ORF">SAMN05660330_01813</name>
</gene>
<keyword evidence="2 5" id="KW-0812">Transmembrane</keyword>
<evidence type="ECO:0000313" key="7">
    <source>
        <dbReference type="EMBL" id="SDP10082.1"/>
    </source>
</evidence>
<dbReference type="GO" id="GO:0016874">
    <property type="term" value="F:ligase activity"/>
    <property type="evidence" value="ECO:0007669"/>
    <property type="project" value="UniProtKB-KW"/>
</dbReference>
<sequence>MEVRSKIKQFSLKAPLFFVVICCFFIPLSSALMNVSALLMLFFWIITGGFRTRIPLSFKTFIGVVAFLLFLLFSIAVYYSPVPLEESLAVLKKYRELFYITMLIVLLHSRASVARKAEISFALGCTVLLGISYAMYFSLIPTDKYGYSTLYHITHSFFMAFFGFWCLQKIMFRKRFLVVWAGFFIATVFNLFYIAPGRTGMLVFCALLILALFQHLSWKKSLSAVIAVAVLMTAVFFTSDNFSTRVKEAVSEVRNYHATSSRTSLGMRFDWWYNSIELIRTKPLLGYGTGSFAAVQGELIENEHTRTKASDNPHNEYLFIGVQTGLVGLALFLLLLASLFVYSAKLPPEKRSLLQGVVTAIAVGCLMNSFLFDTHEGHFFAVISAVLCSFDSSSSA</sequence>
<feature type="domain" description="O-antigen ligase-related" evidence="6">
    <location>
        <begin position="186"/>
        <end position="333"/>
    </location>
</feature>
<evidence type="ECO:0000313" key="8">
    <source>
        <dbReference type="Proteomes" id="UP000199073"/>
    </source>
</evidence>
<evidence type="ECO:0000256" key="1">
    <source>
        <dbReference type="ARBA" id="ARBA00004141"/>
    </source>
</evidence>
<evidence type="ECO:0000256" key="2">
    <source>
        <dbReference type="ARBA" id="ARBA00022692"/>
    </source>
</evidence>
<feature type="transmembrane region" description="Helical" evidence="5">
    <location>
        <begin position="222"/>
        <end position="239"/>
    </location>
</feature>
<organism evidence="7 8">
    <name type="scientific">Desulforhopalus singaporensis</name>
    <dbReference type="NCBI Taxonomy" id="91360"/>
    <lineage>
        <taxon>Bacteria</taxon>
        <taxon>Pseudomonadati</taxon>
        <taxon>Thermodesulfobacteriota</taxon>
        <taxon>Desulfobulbia</taxon>
        <taxon>Desulfobulbales</taxon>
        <taxon>Desulfocapsaceae</taxon>
        <taxon>Desulforhopalus</taxon>
    </lineage>
</organism>
<keyword evidence="4 5" id="KW-0472">Membrane</keyword>
<feature type="transmembrane region" description="Helical" evidence="5">
    <location>
        <begin position="177"/>
        <end position="195"/>
    </location>
</feature>
<evidence type="ECO:0000256" key="5">
    <source>
        <dbReference type="SAM" id="Phobius"/>
    </source>
</evidence>